<protein>
    <submittedName>
        <fullName evidence="1">Uncharacterized protein</fullName>
    </submittedName>
</protein>
<organism evidence="1">
    <name type="scientific">bioreactor metagenome</name>
    <dbReference type="NCBI Taxonomy" id="1076179"/>
    <lineage>
        <taxon>unclassified sequences</taxon>
        <taxon>metagenomes</taxon>
        <taxon>ecological metagenomes</taxon>
    </lineage>
</organism>
<comment type="caution">
    <text evidence="1">The sequence shown here is derived from an EMBL/GenBank/DDBJ whole genome shotgun (WGS) entry which is preliminary data.</text>
</comment>
<sequence length="108" mass="12122">MGKTAFQLGLDDWLGILWKHRAEQRSEAFMQFGGDEIQPFHQSVTLQRASCRCQAFFWHTVSEVLNDGRPFGEHLPIIHLQSGDTAQGIDGLVINTSLSHLGAEINLF</sequence>
<gene>
    <name evidence="1" type="ORF">SDC9_200238</name>
</gene>
<dbReference type="AlphaFoldDB" id="A0A645INC6"/>
<proteinExistence type="predicted"/>
<evidence type="ECO:0000313" key="1">
    <source>
        <dbReference type="EMBL" id="MPN52576.1"/>
    </source>
</evidence>
<accession>A0A645INC6</accession>
<dbReference type="EMBL" id="VSSQ01118818">
    <property type="protein sequence ID" value="MPN52576.1"/>
    <property type="molecule type" value="Genomic_DNA"/>
</dbReference>
<reference evidence="1" key="1">
    <citation type="submission" date="2019-08" db="EMBL/GenBank/DDBJ databases">
        <authorList>
            <person name="Kucharzyk K."/>
            <person name="Murdoch R.W."/>
            <person name="Higgins S."/>
            <person name="Loffler F."/>
        </authorList>
    </citation>
    <scope>NUCLEOTIDE SEQUENCE</scope>
</reference>
<name>A0A645INC6_9ZZZZ</name>